<evidence type="ECO:0000313" key="17">
    <source>
        <dbReference type="Proteomes" id="UP001595526"/>
    </source>
</evidence>
<evidence type="ECO:0000256" key="12">
    <source>
        <dbReference type="ARBA" id="ARBA00034013"/>
    </source>
</evidence>
<comment type="subcellular location">
    <subcellularLocation>
        <location evidence="1">Cytoplasm</location>
    </subcellularLocation>
</comment>
<evidence type="ECO:0000256" key="4">
    <source>
        <dbReference type="ARBA" id="ARBA00012268"/>
    </source>
</evidence>
<dbReference type="SMART" id="SM00642">
    <property type="entry name" value="Aamy"/>
    <property type="match status" value="1"/>
</dbReference>
<dbReference type="CDD" id="cd11325">
    <property type="entry name" value="AmyAc_GTHase"/>
    <property type="match status" value="1"/>
</dbReference>
<dbReference type="EMBL" id="JBHRTA010000059">
    <property type="protein sequence ID" value="MFC3199691.1"/>
    <property type="molecule type" value="Genomic_DNA"/>
</dbReference>
<dbReference type="InterPro" id="IPR013783">
    <property type="entry name" value="Ig-like_fold"/>
</dbReference>
<comment type="pathway">
    <text evidence="2 14">Glycan biosynthesis; trehalose biosynthesis.</text>
</comment>
<evidence type="ECO:0000256" key="3">
    <source>
        <dbReference type="ARBA" id="ARBA00008061"/>
    </source>
</evidence>
<keyword evidence="6" id="KW-0963">Cytoplasm</keyword>
<comment type="similarity">
    <text evidence="3 14">Belongs to the glycosyl hydrolase 13 family.</text>
</comment>
<dbReference type="SUPFAM" id="SSF51445">
    <property type="entry name" value="(Trans)glycosidases"/>
    <property type="match status" value="1"/>
</dbReference>
<dbReference type="Proteomes" id="UP001595526">
    <property type="component" value="Unassembled WGS sequence"/>
</dbReference>
<evidence type="ECO:0000259" key="15">
    <source>
        <dbReference type="SMART" id="SM00642"/>
    </source>
</evidence>
<reference evidence="17" key="1">
    <citation type="journal article" date="2019" name="Int. J. Syst. Evol. Microbiol.">
        <title>The Global Catalogue of Microorganisms (GCM) 10K type strain sequencing project: providing services to taxonomists for standard genome sequencing and annotation.</title>
        <authorList>
            <consortium name="The Broad Institute Genomics Platform"/>
            <consortium name="The Broad Institute Genome Sequencing Center for Infectious Disease"/>
            <person name="Wu L."/>
            <person name="Ma J."/>
        </authorList>
    </citation>
    <scope>NUCLEOTIDE SEQUENCE [LARGE SCALE GENOMIC DNA]</scope>
    <source>
        <strain evidence="17">KCTC 52416</strain>
    </source>
</reference>
<comment type="catalytic activity">
    <reaction evidence="12 14">
        <text>hydrolysis of (1-&gt;4)-alpha-D-glucosidic linkage in 4-alpha-D-[(1-&gt;4)-alpha-D-glucanosyl]n trehalose to yield trehalose and (1-&gt;4)-alpha-D-glucan.</text>
        <dbReference type="EC" id="3.2.1.141"/>
    </reaction>
</comment>
<sequence length="608" mass="68379">MNPTVLLPHGCHIGTDKACHFSVWAPLKKEVILHIVSPEERLIPMERSNEGYFQVTVEDCPPAARYYFNPDRAGDLPDPASHFQPEGVHGPSAVVDHTTFEWSDSGWENPGLQDLILYELHVGTFTEAGTFDAIIPRLEDLLATGINAIEIMPVAQFSGNRNWGYDGVFPYAVQDSYGGPEGLKRLVNACHRLGIAVILDVVYNHLGPEGNRLPQFGPYFTDAYKTPWGDAINFDGPWSDGVRDYFASNAIHWFHHYHIDGLRLDAIHAIFDNGAVHILQRINEAADQYAQQTEKSVHMIAESDLNAPRVIQNFKAGGYGFDAQWLDDFHHALFVALYPEGKDRYEDFGTVEQLAKAYTDGFVYSGEYTKARKRKYGASSAGIPGFKFVAFIQNHDQVGNHKNGERLSVQLPDSHLRIAAAALLLAPYIPMLFMGEEYGEERPFLYFTSHSDEQLVELVREGRKEEFGHWLGEEDPPDPQAESTFRACVLDWSKRTQGKHRHLLAWHRRLIHLRRSHVALQNFNKTGTQVDVLSEHAWALLRQDETEKSQLLALFNLSDQPLPHTLPQNTTWICLLDSTVPDPEGGHTVNPDSLTLPPASVLVFASTT</sequence>
<dbReference type="CDD" id="cd02853">
    <property type="entry name" value="E_set_MTHase_like_N"/>
    <property type="match status" value="1"/>
</dbReference>
<accession>A0ABV7JSE3</accession>
<dbReference type="PANTHER" id="PTHR43651">
    <property type="entry name" value="1,4-ALPHA-GLUCAN-BRANCHING ENZYME"/>
    <property type="match status" value="1"/>
</dbReference>
<dbReference type="NCBIfam" id="TIGR02402">
    <property type="entry name" value="trehalose_TreZ"/>
    <property type="match status" value="1"/>
</dbReference>
<dbReference type="SUPFAM" id="SSF51011">
    <property type="entry name" value="Glycosyl hydrolase domain"/>
    <property type="match status" value="1"/>
</dbReference>
<dbReference type="EC" id="3.2.1.141" evidence="4 13"/>
<organism evidence="16 17">
    <name type="scientific">Parapedobacter deserti</name>
    <dbReference type="NCBI Taxonomy" id="1912957"/>
    <lineage>
        <taxon>Bacteria</taxon>
        <taxon>Pseudomonadati</taxon>
        <taxon>Bacteroidota</taxon>
        <taxon>Sphingobacteriia</taxon>
        <taxon>Sphingobacteriales</taxon>
        <taxon>Sphingobacteriaceae</taxon>
        <taxon>Parapedobacter</taxon>
    </lineage>
</organism>
<dbReference type="PANTHER" id="PTHR43651:SF11">
    <property type="entry name" value="MALTO-OLIGOSYLTREHALOSE TREHALOHYDROLASE"/>
    <property type="match status" value="1"/>
</dbReference>
<evidence type="ECO:0000256" key="8">
    <source>
        <dbReference type="ARBA" id="ARBA00023277"/>
    </source>
</evidence>
<dbReference type="Pfam" id="PF00128">
    <property type="entry name" value="Alpha-amylase"/>
    <property type="match status" value="1"/>
</dbReference>
<evidence type="ECO:0000256" key="1">
    <source>
        <dbReference type="ARBA" id="ARBA00004496"/>
    </source>
</evidence>
<keyword evidence="8" id="KW-0119">Carbohydrate metabolism</keyword>
<keyword evidence="7 14" id="KW-0378">Hydrolase</keyword>
<evidence type="ECO:0000256" key="2">
    <source>
        <dbReference type="ARBA" id="ARBA00005199"/>
    </source>
</evidence>
<comment type="caution">
    <text evidence="16">The sequence shown here is derived from an EMBL/GenBank/DDBJ whole genome shotgun (WGS) entry which is preliminary data.</text>
</comment>
<dbReference type="Gene3D" id="2.60.40.10">
    <property type="entry name" value="Immunoglobulins"/>
    <property type="match status" value="1"/>
</dbReference>
<evidence type="ECO:0000256" key="14">
    <source>
        <dbReference type="PIRNR" id="PIRNR006337"/>
    </source>
</evidence>
<evidence type="ECO:0000256" key="6">
    <source>
        <dbReference type="ARBA" id="ARBA00022490"/>
    </source>
</evidence>
<dbReference type="InterPro" id="IPR044901">
    <property type="entry name" value="Trehalose_TreZ_E-set_sf"/>
</dbReference>
<dbReference type="Gene3D" id="3.20.20.80">
    <property type="entry name" value="Glycosidases"/>
    <property type="match status" value="1"/>
</dbReference>
<dbReference type="RefSeq" id="WP_379025557.1">
    <property type="nucleotide sequence ID" value="NZ_JBHRTA010000059.1"/>
</dbReference>
<evidence type="ECO:0000256" key="10">
    <source>
        <dbReference type="ARBA" id="ARBA00032057"/>
    </source>
</evidence>
<dbReference type="Gene3D" id="1.10.10.760">
    <property type="entry name" value="E-set domains of sugar-utilizing enzymes"/>
    <property type="match status" value="1"/>
</dbReference>
<dbReference type="InterPro" id="IPR017853">
    <property type="entry name" value="GH"/>
</dbReference>
<keyword evidence="17" id="KW-1185">Reference proteome</keyword>
<evidence type="ECO:0000256" key="7">
    <source>
        <dbReference type="ARBA" id="ARBA00022801"/>
    </source>
</evidence>
<gene>
    <name evidence="16" type="primary">treZ</name>
    <name evidence="16" type="ORF">ACFOET_18885</name>
</gene>
<feature type="domain" description="Glycosyl hydrolase family 13 catalytic" evidence="15">
    <location>
        <begin position="119"/>
        <end position="463"/>
    </location>
</feature>
<evidence type="ECO:0000256" key="11">
    <source>
        <dbReference type="ARBA" id="ARBA00033284"/>
    </source>
</evidence>
<dbReference type="InterPro" id="IPR006047">
    <property type="entry name" value="GH13_cat_dom"/>
</dbReference>
<name>A0ABV7JSE3_9SPHI</name>
<dbReference type="InterPro" id="IPR014756">
    <property type="entry name" value="Ig_E-set"/>
</dbReference>
<dbReference type="InterPro" id="IPR012768">
    <property type="entry name" value="Trehalose_TreZ"/>
</dbReference>
<dbReference type="GO" id="GO:0033942">
    <property type="term" value="F:4-alpha-D-(1-&gt;4)-alpha-D-glucanotrehalose trehalohydrolase activity"/>
    <property type="evidence" value="ECO:0007669"/>
    <property type="project" value="UniProtKB-EC"/>
</dbReference>
<keyword evidence="9 14" id="KW-0326">Glycosidase</keyword>
<dbReference type="SUPFAM" id="SSF81296">
    <property type="entry name" value="E set domains"/>
    <property type="match status" value="1"/>
</dbReference>
<evidence type="ECO:0000313" key="16">
    <source>
        <dbReference type="EMBL" id="MFC3199691.1"/>
    </source>
</evidence>
<dbReference type="PIRSF" id="PIRSF006337">
    <property type="entry name" value="Trehalose_TreZ"/>
    <property type="match status" value="1"/>
</dbReference>
<proteinExistence type="inferred from homology"/>
<evidence type="ECO:0000256" key="9">
    <source>
        <dbReference type="ARBA" id="ARBA00023295"/>
    </source>
</evidence>
<evidence type="ECO:0000256" key="13">
    <source>
        <dbReference type="NCBIfam" id="TIGR02402"/>
    </source>
</evidence>
<evidence type="ECO:0000256" key="5">
    <source>
        <dbReference type="ARBA" id="ARBA00015938"/>
    </source>
</evidence>
<protein>
    <recommendedName>
        <fullName evidence="5 13">Malto-oligosyltrehalose trehalohydrolase</fullName>
        <shortName evidence="14">MTHase</shortName>
        <ecNumber evidence="4 13">3.2.1.141</ecNumber>
    </recommendedName>
    <alternativeName>
        <fullName evidence="11 14">4-alpha-D-((1-&gt;4)-alpha-D-glucano)trehalose trehalohydrolase</fullName>
    </alternativeName>
    <alternativeName>
        <fullName evidence="10 14">Maltooligosyl trehalose trehalohydrolase</fullName>
    </alternativeName>
</protein>